<organism evidence="8 9">
    <name type="scientific">Candidatus Mailhella merdigallinarum</name>
    <dbReference type="NCBI Taxonomy" id="2838658"/>
    <lineage>
        <taxon>Bacteria</taxon>
        <taxon>Pseudomonadati</taxon>
        <taxon>Thermodesulfobacteriota</taxon>
        <taxon>Desulfovibrionia</taxon>
        <taxon>Desulfovibrionales</taxon>
        <taxon>Desulfovibrionaceae</taxon>
        <taxon>Mailhella</taxon>
    </lineage>
</organism>
<dbReference type="InterPro" id="IPR036641">
    <property type="entry name" value="HPT_dom_sf"/>
</dbReference>
<feature type="compositionally biased region" description="Low complexity" evidence="3">
    <location>
        <begin position="846"/>
        <end position="858"/>
    </location>
</feature>
<protein>
    <recommendedName>
        <fullName evidence="10">Response regulator</fullName>
    </recommendedName>
</protein>
<reference evidence="8" key="2">
    <citation type="submission" date="2021-04" db="EMBL/GenBank/DDBJ databases">
        <authorList>
            <person name="Gilroy R."/>
        </authorList>
    </citation>
    <scope>NUCLEOTIDE SEQUENCE</scope>
    <source>
        <strain evidence="8">CHK186-16707</strain>
    </source>
</reference>
<feature type="region of interest" description="Disordered" evidence="3">
    <location>
        <begin position="430"/>
        <end position="462"/>
    </location>
</feature>
<dbReference type="SMART" id="SM00387">
    <property type="entry name" value="HATPase_c"/>
    <property type="match status" value="1"/>
</dbReference>
<feature type="modified residue" description="4-aspartylphosphate" evidence="2">
    <location>
        <position position="754"/>
    </location>
</feature>
<dbReference type="EMBL" id="DXAN01000004">
    <property type="protein sequence ID" value="HJA08056.1"/>
    <property type="molecule type" value="Genomic_DNA"/>
</dbReference>
<dbReference type="InterPro" id="IPR005467">
    <property type="entry name" value="His_kinase_dom"/>
</dbReference>
<feature type="transmembrane region" description="Helical" evidence="4">
    <location>
        <begin position="260"/>
        <end position="278"/>
    </location>
</feature>
<feature type="compositionally biased region" description="Polar residues" evidence="3">
    <location>
        <begin position="1028"/>
        <end position="1044"/>
    </location>
</feature>
<dbReference type="Gene3D" id="3.30.565.10">
    <property type="entry name" value="Histidine kinase-like ATPase, C-terminal domain"/>
    <property type="match status" value="1"/>
</dbReference>
<feature type="transmembrane region" description="Helical" evidence="4">
    <location>
        <begin position="322"/>
        <end position="340"/>
    </location>
</feature>
<evidence type="ECO:0000256" key="1">
    <source>
        <dbReference type="ARBA" id="ARBA00022553"/>
    </source>
</evidence>
<keyword evidence="4" id="KW-0472">Membrane</keyword>
<dbReference type="SUPFAM" id="SSF52172">
    <property type="entry name" value="CheY-like"/>
    <property type="match status" value="1"/>
</dbReference>
<feature type="transmembrane region" description="Helical" evidence="4">
    <location>
        <begin position="352"/>
        <end position="369"/>
    </location>
</feature>
<dbReference type="Gene3D" id="2.60.40.2380">
    <property type="match status" value="1"/>
</dbReference>
<evidence type="ECO:0000256" key="4">
    <source>
        <dbReference type="SAM" id="Phobius"/>
    </source>
</evidence>
<feature type="domain" description="Histidine kinase" evidence="6">
    <location>
        <begin position="465"/>
        <end position="676"/>
    </location>
</feature>
<feature type="transmembrane region" description="Helical" evidence="4">
    <location>
        <begin position="235"/>
        <end position="253"/>
    </location>
</feature>
<keyword evidence="4" id="KW-1133">Transmembrane helix</keyword>
<dbReference type="InterPro" id="IPR001789">
    <property type="entry name" value="Sig_transdc_resp-reg_receiver"/>
</dbReference>
<feature type="chain" id="PRO_5039059679" description="Response regulator" evidence="5">
    <location>
        <begin position="36"/>
        <end position="1403"/>
    </location>
</feature>
<feature type="transmembrane region" description="Helical" evidence="4">
    <location>
        <begin position="290"/>
        <end position="310"/>
    </location>
</feature>
<keyword evidence="4" id="KW-0812">Transmembrane</keyword>
<dbReference type="SUPFAM" id="SSF47226">
    <property type="entry name" value="Histidine-containing phosphotransfer domain, HPT domain"/>
    <property type="match status" value="1"/>
</dbReference>
<feature type="signal peptide" evidence="5">
    <location>
        <begin position="1"/>
        <end position="35"/>
    </location>
</feature>
<gene>
    <name evidence="8" type="ORF">H9962_02525</name>
</gene>
<feature type="region of interest" description="Disordered" evidence="3">
    <location>
        <begin position="876"/>
        <end position="1289"/>
    </location>
</feature>
<sequence>MRRLPFVPSRCVRLMRLLSVAALLLALFAPAGGWAAPEAENGLPESPTPAPEADVDALPHTEESPAPTAPASPVPLHETAEPSLSIPEGGLALTPFLEYLIDPSGSLDIAQVSAPERESDFRPFEAHAPFRQAGAVWLRFRLAPTSSASASTAGPAQTRLDLGGQVPGEASVWTRVGAHPPVPAAAEGGLFPLAGLSGGGEVFVRLDGLPGLWFAPALRTVSDSLTTLDRRVQPLLLAALTALLLLCLVRSVTERGDGRLWAGVLTGSALLHALWGVPATPRGTVIPFDMPGLLAAGVALMLLPHVGRNIMRTRDTSPRLDVLLLVLALPGAALAVLPLLPGLAWTARLFDLWPLGAAFALVPALLLLARGIPGSGLYSLACLGLVAGGGLAVWGVNGGLTAPLWGQAALAGVVFASLLLAAAAPRSAYADPAADTTDTPGPDAGIPDPLRPDDAVQPDPARSLRLEEILRGPLDTLLREACSLDQLLERPDERRPLTDQDARQARRHADNLVAAAREMSTLVTDLPRLARRRSTPDGKRQIFDLLKLVRSVFTDVGDALQKGELGLSWYIAPHLGRLYKGDRERLRFVLAMLLENAARATDRGAVSLRVRRADMSPDPGHLQFTVADTGSGTPPLRRSSLALAKAWELAADHGGDLFVDSTPHGVEITFSLACVALADDGQTPRPVPPIAVGGRREGGDPNPRLVILAASRPLTRQMLAFFLEDQGQEIWEARDAEEAAALYTHTPAALVVFDGRLPEEDIVTAVAAIRAFEGERSLPAAPFLALTLDEEQAERLHQAGCDHSLPLPVVRGEFRAMSLHLASPSGVKPRPSVVPYRVPPARPRRASTPAPSVAASRPESPVFSPLELLPLEAPARNAASGQAEPRPTAETAPTTRPSVGQAVLSPPMSADEQTASAPVPAREPHGPIETPRPEEATSASSPDASAPTTPPAVTPTRRSPAPAAGLNLPPNAGKRMGWLNRLLKPTPRIAPSALPEDAASGASSEWVGEPMPITTPSESVPAGPHSASRPSLTDPASGTNSMSSPAAIPVVTPASASAPESPTWYSPYEDDPECSVGDPMPVPSSEDATRTMPEPASDRVTLEEQAEDAPEQEEAFASPAPGKAESARDEEAAAASPEGSGDIPPSPTPPEAVPEPAVPACSELPNQVNAPAGLGESSERPPLLAPGPKTPEAVQAEPAPAAPPRFSSDEATADIVATVSAEAEAEPTSAADVPLPVEPVAAPGRMPAPRARVKRRKNRLEDLPFLSLDPNYTPPRADGTNDDNAGAGEEIGALPPAASEEDDIVDLTEAEMVDSPLLQQVPDLLRSLDAAVEHAAGALERRDPWGLINAADRMADRAVAFGLHALSDLALCLKEAAQQRDFDTAAQLLPELRAEVARHRRNG</sequence>
<evidence type="ECO:0000313" key="9">
    <source>
        <dbReference type="Proteomes" id="UP000824225"/>
    </source>
</evidence>
<feature type="compositionally biased region" description="Basic and acidic residues" evidence="3">
    <location>
        <begin position="922"/>
        <end position="935"/>
    </location>
</feature>
<feature type="region of interest" description="Disordered" evidence="3">
    <location>
        <begin position="38"/>
        <end position="87"/>
    </location>
</feature>
<proteinExistence type="predicted"/>
<dbReference type="InterPro" id="IPR011006">
    <property type="entry name" value="CheY-like_superfamily"/>
</dbReference>
<evidence type="ECO:0000313" key="8">
    <source>
        <dbReference type="EMBL" id="HJA08056.1"/>
    </source>
</evidence>
<accession>A0A9D2KKT9</accession>
<feature type="transmembrane region" description="Helical" evidence="4">
    <location>
        <begin position="376"/>
        <end position="396"/>
    </location>
</feature>
<feature type="region of interest" description="Disordered" evidence="3">
    <location>
        <begin position="824"/>
        <end position="861"/>
    </location>
</feature>
<dbReference type="GO" id="GO:0000155">
    <property type="term" value="F:phosphorelay sensor kinase activity"/>
    <property type="evidence" value="ECO:0007669"/>
    <property type="project" value="TreeGrafter"/>
</dbReference>
<feature type="compositionally biased region" description="Pro residues" evidence="3">
    <location>
        <begin position="1144"/>
        <end position="1157"/>
    </location>
</feature>
<dbReference type="InterPro" id="IPR036890">
    <property type="entry name" value="HATPase_C_sf"/>
</dbReference>
<dbReference type="PANTHER" id="PTHR43547">
    <property type="entry name" value="TWO-COMPONENT HISTIDINE KINASE"/>
    <property type="match status" value="1"/>
</dbReference>
<feature type="compositionally biased region" description="Low complexity" evidence="3">
    <location>
        <begin position="954"/>
        <end position="973"/>
    </location>
</feature>
<feature type="compositionally biased region" description="Low complexity" evidence="3">
    <location>
        <begin position="430"/>
        <end position="448"/>
    </location>
</feature>
<dbReference type="SMART" id="SM00448">
    <property type="entry name" value="REC"/>
    <property type="match status" value="1"/>
</dbReference>
<feature type="domain" description="Response regulatory" evidence="7">
    <location>
        <begin position="705"/>
        <end position="822"/>
    </location>
</feature>
<feature type="compositionally biased region" description="Low complexity" evidence="3">
    <location>
        <begin position="1239"/>
        <end position="1250"/>
    </location>
</feature>
<name>A0A9D2KKT9_9BACT</name>
<reference evidence="8" key="1">
    <citation type="journal article" date="2021" name="PeerJ">
        <title>Extensive microbial diversity within the chicken gut microbiome revealed by metagenomics and culture.</title>
        <authorList>
            <person name="Gilroy R."/>
            <person name="Ravi A."/>
            <person name="Getino M."/>
            <person name="Pursley I."/>
            <person name="Horton D.L."/>
            <person name="Alikhan N.F."/>
            <person name="Baker D."/>
            <person name="Gharbi K."/>
            <person name="Hall N."/>
            <person name="Watson M."/>
            <person name="Adriaenssens E.M."/>
            <person name="Foster-Nyarko E."/>
            <person name="Jarju S."/>
            <person name="Secka A."/>
            <person name="Antonio M."/>
            <person name="Oren A."/>
            <person name="Chaudhuri R.R."/>
            <person name="La Ragione R."/>
            <person name="Hildebrand F."/>
            <person name="Pallen M.J."/>
        </authorList>
    </citation>
    <scope>NUCLEOTIDE SEQUENCE</scope>
    <source>
        <strain evidence="8">CHK186-16707</strain>
    </source>
</reference>
<evidence type="ECO:0008006" key="10">
    <source>
        <dbReference type="Google" id="ProtNLM"/>
    </source>
</evidence>
<feature type="compositionally biased region" description="Polar residues" evidence="3">
    <location>
        <begin position="1054"/>
        <end position="1064"/>
    </location>
</feature>
<evidence type="ECO:0000256" key="2">
    <source>
        <dbReference type="PROSITE-ProRule" id="PRU00169"/>
    </source>
</evidence>
<dbReference type="PANTHER" id="PTHR43547:SF2">
    <property type="entry name" value="HYBRID SIGNAL TRANSDUCTION HISTIDINE KINASE C"/>
    <property type="match status" value="1"/>
</dbReference>
<dbReference type="InterPro" id="IPR011622">
    <property type="entry name" value="7TMR_DISM_rcpt_extracell_dom2"/>
</dbReference>
<evidence type="ECO:0000256" key="5">
    <source>
        <dbReference type="SAM" id="SignalP"/>
    </source>
</evidence>
<dbReference type="InterPro" id="IPR003594">
    <property type="entry name" value="HATPase_dom"/>
</dbReference>
<dbReference type="Pfam" id="PF07696">
    <property type="entry name" value="7TMR-DISMED2"/>
    <property type="match status" value="1"/>
</dbReference>
<feature type="compositionally biased region" description="Acidic residues" evidence="3">
    <location>
        <begin position="1104"/>
        <end position="1114"/>
    </location>
</feature>
<evidence type="ECO:0000259" key="7">
    <source>
        <dbReference type="PROSITE" id="PS50110"/>
    </source>
</evidence>
<dbReference type="PROSITE" id="PS50110">
    <property type="entry name" value="RESPONSE_REGULATORY"/>
    <property type="match status" value="1"/>
</dbReference>
<dbReference type="Pfam" id="PF02518">
    <property type="entry name" value="HATPase_c"/>
    <property type="match status" value="1"/>
</dbReference>
<dbReference type="Proteomes" id="UP000824225">
    <property type="component" value="Unassembled WGS sequence"/>
</dbReference>
<dbReference type="PROSITE" id="PS50109">
    <property type="entry name" value="HIS_KIN"/>
    <property type="match status" value="1"/>
</dbReference>
<feature type="compositionally biased region" description="Low complexity" evidence="3">
    <location>
        <begin position="1216"/>
        <end position="1231"/>
    </location>
</feature>
<feature type="compositionally biased region" description="Low complexity" evidence="3">
    <location>
        <begin position="936"/>
        <end position="947"/>
    </location>
</feature>
<evidence type="ECO:0000259" key="6">
    <source>
        <dbReference type="PROSITE" id="PS50109"/>
    </source>
</evidence>
<evidence type="ECO:0000256" key="3">
    <source>
        <dbReference type="SAM" id="MobiDB-lite"/>
    </source>
</evidence>
<keyword evidence="1 2" id="KW-0597">Phosphoprotein</keyword>
<dbReference type="Gene3D" id="3.40.50.2300">
    <property type="match status" value="1"/>
</dbReference>
<keyword evidence="5" id="KW-0732">Signal</keyword>
<comment type="caution">
    <text evidence="8">The sequence shown here is derived from an EMBL/GenBank/DDBJ whole genome shotgun (WGS) entry which is preliminary data.</text>
</comment>
<feature type="compositionally biased region" description="Low complexity" evidence="3">
    <location>
        <begin position="883"/>
        <end position="897"/>
    </location>
</feature>
<dbReference type="SUPFAM" id="SSF55874">
    <property type="entry name" value="ATPase domain of HSP90 chaperone/DNA topoisomerase II/histidine kinase"/>
    <property type="match status" value="1"/>
</dbReference>